<dbReference type="Proteomes" id="UP000248882">
    <property type="component" value="Unassembled WGS sequence"/>
</dbReference>
<sequence>MKLVLFSFLLSITWCNMLYAQRLEFLNKHYMQVYDTVKYDYKFFKIIDEDSTGLKSQTFARSGKLKVAQYTLLKDDQGSDKSELSLIFYDSGKLKRNGKKNFVTSEELIKTYYENGQVKSEVTCVADSVKTEVYYSELGDVISKPIISEGIPKDGLSGWNNYLAKTLRYPIDARMANQEGKVIISFQLTEEGKIIDPEIANPEEIHPSLGAEALRAVKKYPYTWTPYTVNGVPEKCITRLPVNFELTD</sequence>
<proteinExistence type="inferred from homology"/>
<evidence type="ECO:0000259" key="10">
    <source>
        <dbReference type="PROSITE" id="PS52015"/>
    </source>
</evidence>
<dbReference type="NCBIfam" id="TIGR01352">
    <property type="entry name" value="tonB_Cterm"/>
    <property type="match status" value="1"/>
</dbReference>
<organism evidence="11 12">
    <name type="scientific">Algoriphagus chordae</name>
    <dbReference type="NCBI Taxonomy" id="237019"/>
    <lineage>
        <taxon>Bacteria</taxon>
        <taxon>Pseudomonadati</taxon>
        <taxon>Bacteroidota</taxon>
        <taxon>Cytophagia</taxon>
        <taxon>Cytophagales</taxon>
        <taxon>Cyclobacteriaceae</taxon>
        <taxon>Algoriphagus</taxon>
    </lineage>
</organism>
<evidence type="ECO:0000256" key="6">
    <source>
        <dbReference type="ARBA" id="ARBA00022692"/>
    </source>
</evidence>
<dbReference type="GO" id="GO:0098797">
    <property type="term" value="C:plasma membrane protein complex"/>
    <property type="evidence" value="ECO:0007669"/>
    <property type="project" value="TreeGrafter"/>
</dbReference>
<keyword evidence="4" id="KW-1003">Cell membrane</keyword>
<comment type="subcellular location">
    <subcellularLocation>
        <location evidence="1">Cell inner membrane</location>
        <topology evidence="1">Single-pass membrane protein</topology>
        <orientation evidence="1">Periplasmic side</orientation>
    </subcellularLocation>
</comment>
<keyword evidence="8" id="KW-1133">Transmembrane helix</keyword>
<keyword evidence="5" id="KW-0997">Cell inner membrane</keyword>
<evidence type="ECO:0000256" key="2">
    <source>
        <dbReference type="ARBA" id="ARBA00006555"/>
    </source>
</evidence>
<evidence type="ECO:0000313" key="11">
    <source>
        <dbReference type="EMBL" id="PZX50900.1"/>
    </source>
</evidence>
<dbReference type="PANTHER" id="PTHR33446">
    <property type="entry name" value="PROTEIN TONB-RELATED"/>
    <property type="match status" value="1"/>
</dbReference>
<dbReference type="GO" id="GO:0055085">
    <property type="term" value="P:transmembrane transport"/>
    <property type="evidence" value="ECO:0007669"/>
    <property type="project" value="InterPro"/>
</dbReference>
<dbReference type="GO" id="GO:0015031">
    <property type="term" value="P:protein transport"/>
    <property type="evidence" value="ECO:0007669"/>
    <property type="project" value="UniProtKB-KW"/>
</dbReference>
<dbReference type="Pfam" id="PF03544">
    <property type="entry name" value="TonB_C"/>
    <property type="match status" value="1"/>
</dbReference>
<keyword evidence="9" id="KW-0472">Membrane</keyword>
<evidence type="ECO:0000256" key="5">
    <source>
        <dbReference type="ARBA" id="ARBA00022519"/>
    </source>
</evidence>
<evidence type="ECO:0000313" key="12">
    <source>
        <dbReference type="Proteomes" id="UP000248882"/>
    </source>
</evidence>
<dbReference type="EMBL" id="QKZT01000010">
    <property type="protein sequence ID" value="PZX50900.1"/>
    <property type="molecule type" value="Genomic_DNA"/>
</dbReference>
<dbReference type="AlphaFoldDB" id="A0A2W7QXW4"/>
<evidence type="ECO:0000256" key="7">
    <source>
        <dbReference type="ARBA" id="ARBA00022927"/>
    </source>
</evidence>
<reference evidence="11 12" key="1">
    <citation type="submission" date="2018-06" db="EMBL/GenBank/DDBJ databases">
        <title>Genomic Encyclopedia of Archaeal and Bacterial Type Strains, Phase II (KMG-II): from individual species to whole genera.</title>
        <authorList>
            <person name="Goeker M."/>
        </authorList>
    </citation>
    <scope>NUCLEOTIDE SEQUENCE [LARGE SCALE GENOMIC DNA]</scope>
    <source>
        <strain evidence="11 12">DSM 19830</strain>
    </source>
</reference>
<evidence type="ECO:0000256" key="3">
    <source>
        <dbReference type="ARBA" id="ARBA00022448"/>
    </source>
</evidence>
<dbReference type="PROSITE" id="PS52015">
    <property type="entry name" value="TONB_CTD"/>
    <property type="match status" value="1"/>
</dbReference>
<gene>
    <name evidence="11" type="ORF">LV85_02441</name>
</gene>
<keyword evidence="6" id="KW-0812">Transmembrane</keyword>
<evidence type="ECO:0000256" key="8">
    <source>
        <dbReference type="ARBA" id="ARBA00022989"/>
    </source>
</evidence>
<dbReference type="RefSeq" id="WP_111319742.1">
    <property type="nucleotide sequence ID" value="NZ_QKZT01000010.1"/>
</dbReference>
<dbReference type="InterPro" id="IPR006260">
    <property type="entry name" value="TonB/TolA_C"/>
</dbReference>
<dbReference type="Gene3D" id="3.30.1150.10">
    <property type="match status" value="1"/>
</dbReference>
<evidence type="ECO:0000256" key="1">
    <source>
        <dbReference type="ARBA" id="ARBA00004383"/>
    </source>
</evidence>
<dbReference type="OrthoDB" id="826933at2"/>
<dbReference type="InterPro" id="IPR037682">
    <property type="entry name" value="TonB_C"/>
</dbReference>
<comment type="caution">
    <text evidence="11">The sequence shown here is derived from an EMBL/GenBank/DDBJ whole genome shotgun (WGS) entry which is preliminary data.</text>
</comment>
<name>A0A2W7QXW4_9BACT</name>
<dbReference type="GO" id="GO:0031992">
    <property type="term" value="F:energy transducer activity"/>
    <property type="evidence" value="ECO:0007669"/>
    <property type="project" value="TreeGrafter"/>
</dbReference>
<dbReference type="Gene3D" id="3.90.930.1">
    <property type="match status" value="1"/>
</dbReference>
<dbReference type="InterPro" id="IPR051045">
    <property type="entry name" value="TonB-dependent_transducer"/>
</dbReference>
<protein>
    <submittedName>
        <fullName evidence="11">TonB family protein</fullName>
    </submittedName>
</protein>
<evidence type="ECO:0000256" key="9">
    <source>
        <dbReference type="ARBA" id="ARBA00023136"/>
    </source>
</evidence>
<keyword evidence="3" id="KW-0813">Transport</keyword>
<dbReference type="SUPFAM" id="SSF74653">
    <property type="entry name" value="TolA/TonB C-terminal domain"/>
    <property type="match status" value="1"/>
</dbReference>
<feature type="domain" description="TonB C-terminal" evidence="10">
    <location>
        <begin position="154"/>
        <end position="248"/>
    </location>
</feature>
<keyword evidence="7" id="KW-0653">Protein transport</keyword>
<comment type="similarity">
    <text evidence="2">Belongs to the TonB family.</text>
</comment>
<dbReference type="PANTHER" id="PTHR33446:SF2">
    <property type="entry name" value="PROTEIN TONB"/>
    <property type="match status" value="1"/>
</dbReference>
<keyword evidence="12" id="KW-1185">Reference proteome</keyword>
<evidence type="ECO:0000256" key="4">
    <source>
        <dbReference type="ARBA" id="ARBA00022475"/>
    </source>
</evidence>
<accession>A0A2W7QXW4</accession>